<sequence>MWVLSTDRAELHSFASPEEVPDASFAALSHVWNKPGDGPPEQSFQDVRKIQETCAKDGTNPRDFVGEKIRRCCELAEKHGFKWLWIDTCCIDKTSSAELSEAINSMFRYYSLARICYGYLRDVPDLDDICNDSRSHADVFTRSIWFKRGWTLQELIAPRFFLFLSTSWQVLGTKADFADILERSHRIPATVLRLEVSHTEFSVAQRMSWFRRRQTTRVEDEAYCLLGLLDIHMPPLYGEGRDAFWRLQKKIMKQSSDTTLFACHHIFTSEM</sequence>
<dbReference type="PANTHER" id="PTHR10622">
    <property type="entry name" value="HET DOMAIN-CONTAINING PROTEIN"/>
    <property type="match status" value="1"/>
</dbReference>
<dbReference type="InterPro" id="IPR010730">
    <property type="entry name" value="HET"/>
</dbReference>
<dbReference type="OrthoDB" id="2726860at2759"/>
<protein>
    <submittedName>
        <fullName evidence="2">HET-domain-containing protein</fullName>
    </submittedName>
</protein>
<feature type="domain" description="Heterokaryon incompatibility" evidence="1">
    <location>
        <begin position="25"/>
        <end position="121"/>
    </location>
</feature>
<organism evidence="2 3">
    <name type="scientific">Lentinus tigrinus ALCF2SS1-6</name>
    <dbReference type="NCBI Taxonomy" id="1328759"/>
    <lineage>
        <taxon>Eukaryota</taxon>
        <taxon>Fungi</taxon>
        <taxon>Dikarya</taxon>
        <taxon>Basidiomycota</taxon>
        <taxon>Agaricomycotina</taxon>
        <taxon>Agaricomycetes</taxon>
        <taxon>Polyporales</taxon>
        <taxon>Polyporaceae</taxon>
        <taxon>Lentinus</taxon>
    </lineage>
</organism>
<dbReference type="EMBL" id="ML122309">
    <property type="protein sequence ID" value="RPD54178.1"/>
    <property type="molecule type" value="Genomic_DNA"/>
</dbReference>
<evidence type="ECO:0000313" key="3">
    <source>
        <dbReference type="Proteomes" id="UP000313359"/>
    </source>
</evidence>
<name>A0A5C2RR80_9APHY</name>
<evidence type="ECO:0000259" key="1">
    <source>
        <dbReference type="Pfam" id="PF06985"/>
    </source>
</evidence>
<evidence type="ECO:0000313" key="2">
    <source>
        <dbReference type="EMBL" id="RPD54178.1"/>
    </source>
</evidence>
<keyword evidence="3" id="KW-1185">Reference proteome</keyword>
<dbReference type="Proteomes" id="UP000313359">
    <property type="component" value="Unassembled WGS sequence"/>
</dbReference>
<gene>
    <name evidence="2" type="ORF">L227DRAFT_567471</name>
</gene>
<proteinExistence type="predicted"/>
<dbReference type="PANTHER" id="PTHR10622:SF10">
    <property type="entry name" value="HET DOMAIN-CONTAINING PROTEIN"/>
    <property type="match status" value="1"/>
</dbReference>
<dbReference type="AlphaFoldDB" id="A0A5C2RR80"/>
<accession>A0A5C2RR80</accession>
<reference evidence="2" key="1">
    <citation type="journal article" date="2018" name="Genome Biol. Evol.">
        <title>Genomics and development of Lentinus tigrinus, a white-rot wood-decaying mushroom with dimorphic fruiting bodies.</title>
        <authorList>
            <person name="Wu B."/>
            <person name="Xu Z."/>
            <person name="Knudson A."/>
            <person name="Carlson A."/>
            <person name="Chen N."/>
            <person name="Kovaka S."/>
            <person name="LaButti K."/>
            <person name="Lipzen A."/>
            <person name="Pennachio C."/>
            <person name="Riley R."/>
            <person name="Schakwitz W."/>
            <person name="Umezawa K."/>
            <person name="Ohm R.A."/>
            <person name="Grigoriev I.V."/>
            <person name="Nagy L.G."/>
            <person name="Gibbons J."/>
            <person name="Hibbett D."/>
        </authorList>
    </citation>
    <scope>NUCLEOTIDE SEQUENCE [LARGE SCALE GENOMIC DNA]</scope>
    <source>
        <strain evidence="2">ALCF2SS1-6</strain>
    </source>
</reference>
<dbReference type="Pfam" id="PF06985">
    <property type="entry name" value="HET"/>
    <property type="match status" value="1"/>
</dbReference>